<protein>
    <submittedName>
        <fullName evidence="2">Uncharacterized protein</fullName>
    </submittedName>
</protein>
<evidence type="ECO:0000313" key="2">
    <source>
        <dbReference type="EMBL" id="PXX66385.1"/>
    </source>
</evidence>
<dbReference type="Proteomes" id="UP000247569">
    <property type="component" value="Unassembled WGS sequence"/>
</dbReference>
<dbReference type="OrthoDB" id="4559962at2"/>
<keyword evidence="3" id="KW-1185">Reference proteome</keyword>
<keyword evidence="1" id="KW-0732">Signal</keyword>
<sequence>MKISTLLAAVALSAGLVAGGSAVANAETIYVGTYGTEAACRADGSDAPAHPDWKWWECQQTPTGEWDLYYSTN</sequence>
<reference evidence="2 3" key="1">
    <citation type="submission" date="2018-05" db="EMBL/GenBank/DDBJ databases">
        <title>Genomic Encyclopedia of Type Strains, Phase IV (KMG-IV): sequencing the most valuable type-strain genomes for metagenomic binning, comparative biology and taxonomic classification.</title>
        <authorList>
            <person name="Goeker M."/>
        </authorList>
    </citation>
    <scope>NUCLEOTIDE SEQUENCE [LARGE SCALE GENOMIC DNA]</scope>
    <source>
        <strain evidence="2 3">DSM 44704</strain>
    </source>
</reference>
<organism evidence="2 3">
    <name type="scientific">Nocardia tenerifensis</name>
    <dbReference type="NCBI Taxonomy" id="228006"/>
    <lineage>
        <taxon>Bacteria</taxon>
        <taxon>Bacillati</taxon>
        <taxon>Actinomycetota</taxon>
        <taxon>Actinomycetes</taxon>
        <taxon>Mycobacteriales</taxon>
        <taxon>Nocardiaceae</taxon>
        <taxon>Nocardia</taxon>
    </lineage>
</organism>
<name>A0A318K9C6_9NOCA</name>
<evidence type="ECO:0000313" key="3">
    <source>
        <dbReference type="Proteomes" id="UP000247569"/>
    </source>
</evidence>
<dbReference type="RefSeq" id="WP_040732066.1">
    <property type="nucleotide sequence ID" value="NZ_QJKF01000003.1"/>
</dbReference>
<feature type="chain" id="PRO_5016286640" evidence="1">
    <location>
        <begin position="27"/>
        <end position="73"/>
    </location>
</feature>
<dbReference type="AlphaFoldDB" id="A0A318K9C6"/>
<feature type="signal peptide" evidence="1">
    <location>
        <begin position="1"/>
        <end position="26"/>
    </location>
</feature>
<comment type="caution">
    <text evidence="2">The sequence shown here is derived from an EMBL/GenBank/DDBJ whole genome shotgun (WGS) entry which is preliminary data.</text>
</comment>
<proteinExistence type="predicted"/>
<evidence type="ECO:0000256" key="1">
    <source>
        <dbReference type="SAM" id="SignalP"/>
    </source>
</evidence>
<gene>
    <name evidence="2" type="ORF">DFR70_103133</name>
</gene>
<accession>A0A318K9C6</accession>
<dbReference type="EMBL" id="QJKF01000003">
    <property type="protein sequence ID" value="PXX66385.1"/>
    <property type="molecule type" value="Genomic_DNA"/>
</dbReference>